<gene>
    <name evidence="2" type="ORF">C4D60_Mb01t22230</name>
</gene>
<protein>
    <submittedName>
        <fullName evidence="2">Uncharacterized protein</fullName>
    </submittedName>
</protein>
<organism evidence="2 3">
    <name type="scientific">Musa balbisiana</name>
    <name type="common">Banana</name>
    <dbReference type="NCBI Taxonomy" id="52838"/>
    <lineage>
        <taxon>Eukaryota</taxon>
        <taxon>Viridiplantae</taxon>
        <taxon>Streptophyta</taxon>
        <taxon>Embryophyta</taxon>
        <taxon>Tracheophyta</taxon>
        <taxon>Spermatophyta</taxon>
        <taxon>Magnoliopsida</taxon>
        <taxon>Liliopsida</taxon>
        <taxon>Zingiberales</taxon>
        <taxon>Musaceae</taxon>
        <taxon>Musa</taxon>
    </lineage>
</organism>
<comment type="caution">
    <text evidence="2">The sequence shown here is derived from an EMBL/GenBank/DDBJ whole genome shotgun (WGS) entry which is preliminary data.</text>
</comment>
<feature type="compositionally biased region" description="Polar residues" evidence="1">
    <location>
        <begin position="154"/>
        <end position="177"/>
    </location>
</feature>
<dbReference type="AlphaFoldDB" id="A0A4S8JP51"/>
<feature type="region of interest" description="Disordered" evidence="1">
    <location>
        <begin position="32"/>
        <end position="124"/>
    </location>
</feature>
<sequence length="177" mass="19332">MRYLIPFPSPNRILSSSLRHALGYLSLSLGSSGAIEGKEKSPELDDGETGFPPRADDGGGSGGGGHWSDHPSVNKSQISNQSINSKTRSSKIVGEGHQNKKRGYNITPIQEKRKQANGLDMPKYGTPDVTYMAALEKKELANVVGHDGKEEEWQGTNRQCNSSQTTNKRSMNSEFLR</sequence>
<evidence type="ECO:0000313" key="3">
    <source>
        <dbReference type="Proteomes" id="UP000317650"/>
    </source>
</evidence>
<evidence type="ECO:0000256" key="1">
    <source>
        <dbReference type="SAM" id="MobiDB-lite"/>
    </source>
</evidence>
<evidence type="ECO:0000313" key="2">
    <source>
        <dbReference type="EMBL" id="THU64038.1"/>
    </source>
</evidence>
<proteinExistence type="predicted"/>
<accession>A0A4S8JP51</accession>
<feature type="region of interest" description="Disordered" evidence="1">
    <location>
        <begin position="146"/>
        <end position="177"/>
    </location>
</feature>
<keyword evidence="3" id="KW-1185">Reference proteome</keyword>
<dbReference type="EMBL" id="PYDT01000004">
    <property type="protein sequence ID" value="THU64038.1"/>
    <property type="molecule type" value="Genomic_DNA"/>
</dbReference>
<name>A0A4S8JP51_MUSBA</name>
<reference evidence="2 3" key="1">
    <citation type="journal article" date="2019" name="Nat. Plants">
        <title>Genome sequencing of Musa balbisiana reveals subgenome evolution and function divergence in polyploid bananas.</title>
        <authorList>
            <person name="Yao X."/>
        </authorList>
    </citation>
    <scope>NUCLEOTIDE SEQUENCE [LARGE SCALE GENOMIC DNA]</scope>
    <source>
        <strain evidence="3">cv. DH-PKW</strain>
        <tissue evidence="2">Leaves</tissue>
    </source>
</reference>
<dbReference type="Proteomes" id="UP000317650">
    <property type="component" value="Chromosome 1"/>
</dbReference>
<feature type="compositionally biased region" description="Low complexity" evidence="1">
    <location>
        <begin position="74"/>
        <end position="86"/>
    </location>
</feature>